<evidence type="ECO:0000256" key="14">
    <source>
        <dbReference type="ARBA" id="ARBA00022884"/>
    </source>
</evidence>
<dbReference type="GO" id="GO:0019843">
    <property type="term" value="F:rRNA binding"/>
    <property type="evidence" value="ECO:0007669"/>
    <property type="project" value="UniProtKB-KW"/>
</dbReference>
<evidence type="ECO:0000256" key="13">
    <source>
        <dbReference type="ARBA" id="ARBA00022842"/>
    </source>
</evidence>
<dbReference type="AlphaFoldDB" id="A0A948W6F5"/>
<dbReference type="PANTHER" id="PTHR11207">
    <property type="entry name" value="RIBONUCLEASE III"/>
    <property type="match status" value="1"/>
</dbReference>
<reference evidence="19" key="1">
    <citation type="submission" date="2021-05" db="EMBL/GenBank/DDBJ databases">
        <title>Energy efficiency and biological interactions define the core microbiome of deep oligotrophic groundwater.</title>
        <authorList>
            <person name="Mehrshad M."/>
            <person name="Lopez-Fernandez M."/>
            <person name="Bell E."/>
            <person name="Bernier-Latmani R."/>
            <person name="Bertilsson S."/>
            <person name="Dopson M."/>
        </authorList>
    </citation>
    <scope>NUCLEOTIDE SEQUENCE</scope>
    <source>
        <strain evidence="19">Modern_marine.mb.64</strain>
    </source>
</reference>
<keyword evidence="7 15" id="KW-0507">mRNA processing</keyword>
<feature type="binding site" evidence="15">
    <location>
        <position position="70"/>
    </location>
    <ligand>
        <name>Mg(2+)</name>
        <dbReference type="ChEBI" id="CHEBI:18420"/>
    </ligand>
</feature>
<dbReference type="Gene3D" id="1.10.1520.10">
    <property type="entry name" value="Ribonuclease III domain"/>
    <property type="match status" value="1"/>
</dbReference>
<feature type="domain" description="RNase III" evidence="18">
    <location>
        <begin position="28"/>
        <end position="157"/>
    </location>
</feature>
<dbReference type="NCBIfam" id="TIGR02191">
    <property type="entry name" value="RNaseIII"/>
    <property type="match status" value="1"/>
</dbReference>
<sequence>MNFWRHFRNFLTGSRKRKFYNLKDEERITEFQRRTGVWFQNPDLLRLALTHRSFLGSTDFDPRDSNERLEFLGDAVLELTVIDDLFKRFPDDLEGELTRKKSLLVSRNVLAERAEMMGLGQYILMSSAERDSGGGERASILADTFEAVLGAIFLDQGLDASQHFVNSRILANAEGLLRDRDHRNYKSELQEIIQSRYKVPPRYRVVGEVGPEHRKQFTIQVELKGQVLGSGAGSNKKEAEQNAARDALEKGLS</sequence>
<dbReference type="PANTHER" id="PTHR11207:SF0">
    <property type="entry name" value="RIBONUCLEASE 3"/>
    <property type="match status" value="1"/>
</dbReference>
<dbReference type="GO" id="GO:0010468">
    <property type="term" value="P:regulation of gene expression"/>
    <property type="evidence" value="ECO:0007669"/>
    <property type="project" value="TreeGrafter"/>
</dbReference>
<keyword evidence="8 15" id="KW-0819">tRNA processing</keyword>
<feature type="binding site" evidence="15">
    <location>
        <position position="146"/>
    </location>
    <ligand>
        <name>Mg(2+)</name>
        <dbReference type="ChEBI" id="CHEBI:18420"/>
    </ligand>
</feature>
<keyword evidence="5 15" id="KW-0963">Cytoplasm</keyword>
<organism evidence="19 20">
    <name type="scientific">Eiseniibacteriota bacterium</name>
    <dbReference type="NCBI Taxonomy" id="2212470"/>
    <lineage>
        <taxon>Bacteria</taxon>
        <taxon>Candidatus Eiseniibacteriota</taxon>
    </lineage>
</organism>
<comment type="catalytic activity">
    <reaction evidence="1 15">
        <text>Endonucleolytic cleavage to 5'-phosphomonoester.</text>
        <dbReference type="EC" id="3.1.26.3"/>
    </reaction>
</comment>
<proteinExistence type="inferred from homology"/>
<evidence type="ECO:0000256" key="3">
    <source>
        <dbReference type="ARBA" id="ARBA00010183"/>
    </source>
</evidence>
<evidence type="ECO:0000313" key="19">
    <source>
        <dbReference type="EMBL" id="MBU2690596.1"/>
    </source>
</evidence>
<evidence type="ECO:0000259" key="17">
    <source>
        <dbReference type="PROSITE" id="PS50137"/>
    </source>
</evidence>
<evidence type="ECO:0000313" key="20">
    <source>
        <dbReference type="Proteomes" id="UP000777784"/>
    </source>
</evidence>
<evidence type="ECO:0000256" key="12">
    <source>
        <dbReference type="ARBA" id="ARBA00022801"/>
    </source>
</evidence>
<dbReference type="InterPro" id="IPR036389">
    <property type="entry name" value="RNase_III_sf"/>
</dbReference>
<dbReference type="GO" id="GO:0008033">
    <property type="term" value="P:tRNA processing"/>
    <property type="evidence" value="ECO:0007669"/>
    <property type="project" value="UniProtKB-KW"/>
</dbReference>
<dbReference type="CDD" id="cd10845">
    <property type="entry name" value="DSRM_RNAse_III_family"/>
    <property type="match status" value="1"/>
</dbReference>
<feature type="active site" evidence="15">
    <location>
        <position position="74"/>
    </location>
</feature>
<keyword evidence="10 15" id="KW-0479">Metal-binding</keyword>
<dbReference type="EC" id="3.1.26.3" evidence="15"/>
<dbReference type="SMART" id="SM00535">
    <property type="entry name" value="RIBOc"/>
    <property type="match status" value="1"/>
</dbReference>
<dbReference type="InterPro" id="IPR014720">
    <property type="entry name" value="dsRBD_dom"/>
</dbReference>
<comment type="similarity">
    <text evidence="3">Belongs to the ribonuclease III family.</text>
</comment>
<dbReference type="PROSITE" id="PS50142">
    <property type="entry name" value="RNASE_3_2"/>
    <property type="match status" value="1"/>
</dbReference>
<evidence type="ECO:0000256" key="2">
    <source>
        <dbReference type="ARBA" id="ARBA00004496"/>
    </source>
</evidence>
<name>A0A948W6F5_UNCEI</name>
<keyword evidence="11 15" id="KW-0255">Endonuclease</keyword>
<comment type="subcellular location">
    <subcellularLocation>
        <location evidence="2 15">Cytoplasm</location>
    </subcellularLocation>
</comment>
<evidence type="ECO:0000256" key="9">
    <source>
        <dbReference type="ARBA" id="ARBA00022722"/>
    </source>
</evidence>
<dbReference type="FunFam" id="3.30.160.20:FF:000003">
    <property type="entry name" value="Ribonuclease 3"/>
    <property type="match status" value="1"/>
</dbReference>
<comment type="caution">
    <text evidence="19">The sequence shown here is derived from an EMBL/GenBank/DDBJ whole genome shotgun (WGS) entry which is preliminary data.</text>
</comment>
<dbReference type="Pfam" id="PF00035">
    <property type="entry name" value="dsrm"/>
    <property type="match status" value="1"/>
</dbReference>
<evidence type="ECO:0000256" key="8">
    <source>
        <dbReference type="ARBA" id="ARBA00022694"/>
    </source>
</evidence>
<dbReference type="GO" id="GO:0046872">
    <property type="term" value="F:metal ion binding"/>
    <property type="evidence" value="ECO:0007669"/>
    <property type="project" value="UniProtKB-KW"/>
</dbReference>
<comment type="subunit">
    <text evidence="4 15">Homodimer.</text>
</comment>
<dbReference type="EMBL" id="JAHJDP010000032">
    <property type="protein sequence ID" value="MBU2690596.1"/>
    <property type="molecule type" value="Genomic_DNA"/>
</dbReference>
<dbReference type="Pfam" id="PF14622">
    <property type="entry name" value="Ribonucleas_3_3"/>
    <property type="match status" value="1"/>
</dbReference>
<keyword evidence="14 15" id="KW-0694">RNA-binding</keyword>
<dbReference type="HAMAP" id="MF_00104">
    <property type="entry name" value="RNase_III"/>
    <property type="match status" value="1"/>
</dbReference>
<dbReference type="CDD" id="cd00593">
    <property type="entry name" value="RIBOc"/>
    <property type="match status" value="1"/>
</dbReference>
<dbReference type="InterPro" id="IPR000999">
    <property type="entry name" value="RNase_III_dom"/>
</dbReference>
<feature type="region of interest" description="Disordered" evidence="16">
    <location>
        <begin position="230"/>
        <end position="253"/>
    </location>
</feature>
<dbReference type="FunFam" id="1.10.1520.10:FF:000001">
    <property type="entry name" value="Ribonuclease 3"/>
    <property type="match status" value="1"/>
</dbReference>
<comment type="function">
    <text evidence="15">Digests double-stranded RNA. Involved in the processing of primary rRNA transcript to yield the immediate precursors to the large and small rRNAs (23S and 16S). Processes some mRNAs, and tRNAs when they are encoded in the rRNA operon. Processes pre-crRNA and tracrRNA of type II CRISPR loci if present in the organism.</text>
</comment>
<dbReference type="Proteomes" id="UP000777784">
    <property type="component" value="Unassembled WGS sequence"/>
</dbReference>
<dbReference type="GO" id="GO:0006397">
    <property type="term" value="P:mRNA processing"/>
    <property type="evidence" value="ECO:0007669"/>
    <property type="project" value="UniProtKB-UniRule"/>
</dbReference>
<dbReference type="PROSITE" id="PS00517">
    <property type="entry name" value="RNASE_3_1"/>
    <property type="match status" value="1"/>
</dbReference>
<dbReference type="SUPFAM" id="SSF54768">
    <property type="entry name" value="dsRNA-binding domain-like"/>
    <property type="match status" value="1"/>
</dbReference>
<evidence type="ECO:0000256" key="15">
    <source>
        <dbReference type="HAMAP-Rule" id="MF_00104"/>
    </source>
</evidence>
<keyword evidence="9 15" id="KW-0540">Nuclease</keyword>
<dbReference type="GO" id="GO:0042802">
    <property type="term" value="F:identical protein binding"/>
    <property type="evidence" value="ECO:0007669"/>
    <property type="project" value="UniProtKB-ARBA"/>
</dbReference>
<feature type="active site" evidence="15">
    <location>
        <position position="146"/>
    </location>
</feature>
<evidence type="ECO:0000256" key="1">
    <source>
        <dbReference type="ARBA" id="ARBA00000109"/>
    </source>
</evidence>
<keyword evidence="6 15" id="KW-0698">rRNA processing</keyword>
<comment type="cofactor">
    <cofactor evidence="15">
        <name>Mg(2+)</name>
        <dbReference type="ChEBI" id="CHEBI:18420"/>
    </cofactor>
</comment>
<dbReference type="Gene3D" id="3.30.160.20">
    <property type="match status" value="1"/>
</dbReference>
<dbReference type="PROSITE" id="PS50137">
    <property type="entry name" value="DS_RBD"/>
    <property type="match status" value="1"/>
</dbReference>
<dbReference type="SUPFAM" id="SSF69065">
    <property type="entry name" value="RNase III domain-like"/>
    <property type="match status" value="1"/>
</dbReference>
<gene>
    <name evidence="15 19" type="primary">rnc</name>
    <name evidence="19" type="ORF">KJ970_06670</name>
</gene>
<accession>A0A948W6F5</accession>
<keyword evidence="12 15" id="KW-0378">Hydrolase</keyword>
<evidence type="ECO:0000256" key="10">
    <source>
        <dbReference type="ARBA" id="ARBA00022723"/>
    </source>
</evidence>
<protein>
    <recommendedName>
        <fullName evidence="15">Ribonuclease 3</fullName>
        <ecNumber evidence="15">3.1.26.3</ecNumber>
    </recommendedName>
    <alternativeName>
        <fullName evidence="15">Ribonuclease III</fullName>
        <shortName evidence="15">RNase III</shortName>
    </alternativeName>
</protein>
<dbReference type="GO" id="GO:0005737">
    <property type="term" value="C:cytoplasm"/>
    <property type="evidence" value="ECO:0007669"/>
    <property type="project" value="UniProtKB-SubCell"/>
</dbReference>
<evidence type="ECO:0000256" key="16">
    <source>
        <dbReference type="SAM" id="MobiDB-lite"/>
    </source>
</evidence>
<dbReference type="InterPro" id="IPR011907">
    <property type="entry name" value="RNase_III"/>
</dbReference>
<evidence type="ECO:0000256" key="7">
    <source>
        <dbReference type="ARBA" id="ARBA00022664"/>
    </source>
</evidence>
<evidence type="ECO:0000256" key="5">
    <source>
        <dbReference type="ARBA" id="ARBA00022490"/>
    </source>
</evidence>
<dbReference type="GO" id="GO:0003725">
    <property type="term" value="F:double-stranded RNA binding"/>
    <property type="evidence" value="ECO:0007669"/>
    <property type="project" value="TreeGrafter"/>
</dbReference>
<dbReference type="GO" id="GO:0006364">
    <property type="term" value="P:rRNA processing"/>
    <property type="evidence" value="ECO:0007669"/>
    <property type="project" value="UniProtKB-UniRule"/>
</dbReference>
<feature type="binding site" evidence="15">
    <location>
        <position position="143"/>
    </location>
    <ligand>
        <name>Mg(2+)</name>
        <dbReference type="ChEBI" id="CHEBI:18420"/>
    </ligand>
</feature>
<evidence type="ECO:0000256" key="11">
    <source>
        <dbReference type="ARBA" id="ARBA00022759"/>
    </source>
</evidence>
<dbReference type="SMART" id="SM00358">
    <property type="entry name" value="DSRM"/>
    <property type="match status" value="1"/>
</dbReference>
<keyword evidence="13 15" id="KW-0460">Magnesium</keyword>
<dbReference type="GO" id="GO:0004525">
    <property type="term" value="F:ribonuclease III activity"/>
    <property type="evidence" value="ECO:0007669"/>
    <property type="project" value="UniProtKB-UniRule"/>
</dbReference>
<keyword evidence="15" id="KW-0699">rRNA-binding</keyword>
<feature type="domain" description="DRBM" evidence="17">
    <location>
        <begin position="184"/>
        <end position="253"/>
    </location>
</feature>
<evidence type="ECO:0000256" key="6">
    <source>
        <dbReference type="ARBA" id="ARBA00022552"/>
    </source>
</evidence>
<evidence type="ECO:0000256" key="4">
    <source>
        <dbReference type="ARBA" id="ARBA00011738"/>
    </source>
</evidence>
<evidence type="ECO:0000259" key="18">
    <source>
        <dbReference type="PROSITE" id="PS50142"/>
    </source>
</evidence>